<sequence>MQFVNDHDPLPLIDQMHQRYGGTVEVKYVERQPGNIVIRFTRR</sequence>
<proteinExistence type="predicted"/>
<reference evidence="2 3" key="1">
    <citation type="journal article" date="2019" name="Front. Microbiol.">
        <title>Genomes of Neutrophilic Sulfur-Oxidizing Chemolithoautotrophs Representing 9 Proteobacterial Species From 8 Genera.</title>
        <authorList>
            <person name="Watanabe T."/>
            <person name="Kojima H."/>
            <person name="Umezawa K."/>
            <person name="Hori C."/>
            <person name="Takasuka T.E."/>
            <person name="Kato Y."/>
            <person name="Fukui M."/>
        </authorList>
    </citation>
    <scope>NUCLEOTIDE SEQUENCE [LARGE SCALE GENOMIC DNA]</scope>
    <source>
        <strain evidence="2 3">TTN</strain>
    </source>
</reference>
<keyword evidence="3" id="KW-1185">Reference proteome</keyword>
<protein>
    <recommendedName>
        <fullName evidence="1">DUF2249 domain-containing protein</fullName>
    </recommendedName>
</protein>
<evidence type="ECO:0000313" key="3">
    <source>
        <dbReference type="Proteomes" id="UP000286806"/>
    </source>
</evidence>
<dbReference type="Pfam" id="PF10006">
    <property type="entry name" value="DUF2249"/>
    <property type="match status" value="1"/>
</dbReference>
<feature type="domain" description="DUF2249" evidence="1">
    <location>
        <begin position="1"/>
        <end position="42"/>
    </location>
</feature>
<comment type="caution">
    <text evidence="2">The sequence shown here is derived from an EMBL/GenBank/DDBJ whole genome shotgun (WGS) entry which is preliminary data.</text>
</comment>
<dbReference type="EMBL" id="BGOW01000015">
    <property type="protein sequence ID" value="GBL45908.1"/>
    <property type="molecule type" value="Genomic_DNA"/>
</dbReference>
<dbReference type="Proteomes" id="UP000286806">
    <property type="component" value="Unassembled WGS sequence"/>
</dbReference>
<dbReference type="InterPro" id="IPR018720">
    <property type="entry name" value="DUF2249"/>
</dbReference>
<accession>A0A401JE13</accession>
<evidence type="ECO:0000313" key="2">
    <source>
        <dbReference type="EMBL" id="GBL45908.1"/>
    </source>
</evidence>
<evidence type="ECO:0000259" key="1">
    <source>
        <dbReference type="Pfam" id="PF10006"/>
    </source>
</evidence>
<organism evidence="2 3">
    <name type="scientific">Sulfuriferula multivorans</name>
    <dbReference type="NCBI Taxonomy" id="1559896"/>
    <lineage>
        <taxon>Bacteria</taxon>
        <taxon>Pseudomonadati</taxon>
        <taxon>Pseudomonadota</taxon>
        <taxon>Betaproteobacteria</taxon>
        <taxon>Nitrosomonadales</taxon>
        <taxon>Sulfuricellaceae</taxon>
        <taxon>Sulfuriferula</taxon>
    </lineage>
</organism>
<dbReference type="AlphaFoldDB" id="A0A401JE13"/>
<name>A0A401JE13_9PROT</name>
<gene>
    <name evidence="2" type="ORF">SFMTTN_1719</name>
</gene>